<dbReference type="Pfam" id="PF00076">
    <property type="entry name" value="RRM_1"/>
    <property type="match status" value="1"/>
</dbReference>
<protein>
    <recommendedName>
        <fullName evidence="3">RRM domain-containing protein</fullName>
    </recommendedName>
</protein>
<dbReference type="InterPro" id="IPR000504">
    <property type="entry name" value="RRM_dom"/>
</dbReference>
<dbReference type="PROSITE" id="PS50102">
    <property type="entry name" value="RRM"/>
    <property type="match status" value="1"/>
</dbReference>
<dbReference type="Gene3D" id="3.30.70.330">
    <property type="match status" value="1"/>
</dbReference>
<gene>
    <name evidence="4" type="primary">gb04574</name>
    <name evidence="4" type="ORF">PR202_gb04574</name>
</gene>
<reference evidence="4" key="1">
    <citation type="journal article" date="2018" name="DNA Res.">
        <title>Multiple hybrid de novo genome assembly of finger millet, an orphan allotetraploid crop.</title>
        <authorList>
            <person name="Hatakeyama M."/>
            <person name="Aluri S."/>
            <person name="Balachadran M.T."/>
            <person name="Sivarajan S.R."/>
            <person name="Patrignani A."/>
            <person name="Gruter S."/>
            <person name="Poveda L."/>
            <person name="Shimizu-Inatsugi R."/>
            <person name="Baeten J."/>
            <person name="Francoijs K.J."/>
            <person name="Nataraja K.N."/>
            <person name="Reddy Y.A.N."/>
            <person name="Phadnis S."/>
            <person name="Ravikumar R.L."/>
            <person name="Schlapbach R."/>
            <person name="Sreeman S.M."/>
            <person name="Shimizu K.K."/>
        </authorList>
    </citation>
    <scope>NUCLEOTIDE SEQUENCE</scope>
</reference>
<evidence type="ECO:0000256" key="2">
    <source>
        <dbReference type="SAM" id="MobiDB-lite"/>
    </source>
</evidence>
<name>A0AAV5E4V5_ELECO</name>
<keyword evidence="5" id="KW-1185">Reference proteome</keyword>
<accession>A0AAV5E4V5</accession>
<dbReference type="EMBL" id="BQKI01000073">
    <property type="protein sequence ID" value="GJN17501.1"/>
    <property type="molecule type" value="Genomic_DNA"/>
</dbReference>
<dbReference type="InterPro" id="IPR035979">
    <property type="entry name" value="RBD_domain_sf"/>
</dbReference>
<feature type="region of interest" description="Disordered" evidence="2">
    <location>
        <begin position="1"/>
        <end position="28"/>
    </location>
</feature>
<evidence type="ECO:0000256" key="1">
    <source>
        <dbReference type="PROSITE-ProRule" id="PRU00176"/>
    </source>
</evidence>
<dbReference type="InterPro" id="IPR012677">
    <property type="entry name" value="Nucleotide-bd_a/b_plait_sf"/>
</dbReference>
<proteinExistence type="predicted"/>
<evidence type="ECO:0000259" key="3">
    <source>
        <dbReference type="PROSITE" id="PS50102"/>
    </source>
</evidence>
<dbReference type="SUPFAM" id="SSF54928">
    <property type="entry name" value="RNA-binding domain, RBD"/>
    <property type="match status" value="1"/>
</dbReference>
<feature type="domain" description="RRM" evidence="3">
    <location>
        <begin position="45"/>
        <end position="121"/>
    </location>
</feature>
<dbReference type="Proteomes" id="UP001054889">
    <property type="component" value="Unassembled WGS sequence"/>
</dbReference>
<comment type="caution">
    <text evidence="4">The sequence shown here is derived from an EMBL/GenBank/DDBJ whole genome shotgun (WGS) entry which is preliminary data.</text>
</comment>
<dbReference type="AlphaFoldDB" id="A0AAV5E4V5"/>
<evidence type="ECO:0000313" key="4">
    <source>
        <dbReference type="EMBL" id="GJN17501.1"/>
    </source>
</evidence>
<evidence type="ECO:0000313" key="5">
    <source>
        <dbReference type="Proteomes" id="UP001054889"/>
    </source>
</evidence>
<organism evidence="4 5">
    <name type="scientific">Eleusine coracana subsp. coracana</name>
    <dbReference type="NCBI Taxonomy" id="191504"/>
    <lineage>
        <taxon>Eukaryota</taxon>
        <taxon>Viridiplantae</taxon>
        <taxon>Streptophyta</taxon>
        <taxon>Embryophyta</taxon>
        <taxon>Tracheophyta</taxon>
        <taxon>Spermatophyta</taxon>
        <taxon>Magnoliopsida</taxon>
        <taxon>Liliopsida</taxon>
        <taxon>Poales</taxon>
        <taxon>Poaceae</taxon>
        <taxon>PACMAD clade</taxon>
        <taxon>Chloridoideae</taxon>
        <taxon>Cynodonteae</taxon>
        <taxon>Eleusininae</taxon>
        <taxon>Eleusine</taxon>
    </lineage>
</organism>
<reference evidence="4" key="2">
    <citation type="submission" date="2021-12" db="EMBL/GenBank/DDBJ databases">
        <title>Resequencing data analysis of finger millet.</title>
        <authorList>
            <person name="Hatakeyama M."/>
            <person name="Aluri S."/>
            <person name="Balachadran M.T."/>
            <person name="Sivarajan S.R."/>
            <person name="Poveda L."/>
            <person name="Shimizu-Inatsugi R."/>
            <person name="Schlapbach R."/>
            <person name="Sreeman S.M."/>
            <person name="Shimizu K.K."/>
        </authorList>
    </citation>
    <scope>NUCLEOTIDE SEQUENCE</scope>
</reference>
<dbReference type="GO" id="GO:0003723">
    <property type="term" value="F:RNA binding"/>
    <property type="evidence" value="ECO:0007669"/>
    <property type="project" value="UniProtKB-UniRule"/>
</dbReference>
<sequence>MTRRRRGKRDRTSPNPPTKRLRGGPQEPILVPMPALAGGAAPQSALVMVAGLPPDCGVMALKSRLQAYGPIARARVDAATATGYVTFRSGTDAVAAIAASLDPDGGIAIGSKKVLVVQASEAPNSSKCVVRAADSAGHHATTKNEPGSSAILGFKAVPECKLGDGSTVLFWSDIWNGNLLQQKFPRHYSFAKNKLITVANFILHNSVQEQFHLPLSQSGLTMVESEQLVESLQLALRMDESFYQIYLR</sequence>
<keyword evidence="1" id="KW-0694">RNA-binding</keyword>